<feature type="transmembrane region" description="Helical" evidence="1">
    <location>
        <begin position="84"/>
        <end position="103"/>
    </location>
</feature>
<name>A0A6L9S8J8_9ACTN</name>
<comment type="caution">
    <text evidence="2">The sequence shown here is derived from an EMBL/GenBank/DDBJ whole genome shotgun (WGS) entry which is preliminary data.</text>
</comment>
<dbReference type="EMBL" id="JAAGOA010000007">
    <property type="protein sequence ID" value="NEE00838.1"/>
    <property type="molecule type" value="Genomic_DNA"/>
</dbReference>
<keyword evidence="1" id="KW-0472">Membrane</keyword>
<keyword evidence="1" id="KW-0812">Transmembrane</keyword>
<evidence type="ECO:0000313" key="2">
    <source>
        <dbReference type="EMBL" id="NEE00838.1"/>
    </source>
</evidence>
<dbReference type="Proteomes" id="UP000475214">
    <property type="component" value="Unassembled WGS sequence"/>
</dbReference>
<protein>
    <submittedName>
        <fullName evidence="2">Uncharacterized protein</fullName>
    </submittedName>
</protein>
<gene>
    <name evidence="2" type="ORF">G1H10_11730</name>
</gene>
<proteinExistence type="predicted"/>
<feature type="transmembrane region" description="Helical" evidence="1">
    <location>
        <begin position="115"/>
        <end position="135"/>
    </location>
</feature>
<keyword evidence="3" id="KW-1185">Reference proteome</keyword>
<reference evidence="2 3" key="1">
    <citation type="submission" date="2020-02" db="EMBL/GenBank/DDBJ databases">
        <authorList>
            <person name="Li X.-J."/>
            <person name="Han X.-M."/>
        </authorList>
    </citation>
    <scope>NUCLEOTIDE SEQUENCE [LARGE SCALE GENOMIC DNA]</scope>
    <source>
        <strain evidence="2 3">CCTCC AB 2017055</strain>
    </source>
</reference>
<feature type="transmembrane region" description="Helical" evidence="1">
    <location>
        <begin position="50"/>
        <end position="72"/>
    </location>
</feature>
<accession>A0A6L9S8J8</accession>
<sequence length="138" mass="15121">MQARDEAASYRDSNRATARLALWTLIWVATLAVARFGPEFVWDSQRVASWAAVAVNVLAGVAWIIAFARFLLALDDLWRKIIQNALAVAFGTGWVAGFGYVVADDAGLVADDLHIAIFPALLGVVYVIAVIVGWIRYR</sequence>
<feature type="transmembrane region" description="Helical" evidence="1">
    <location>
        <begin position="20"/>
        <end position="38"/>
    </location>
</feature>
<keyword evidence="1" id="KW-1133">Transmembrane helix</keyword>
<dbReference type="RefSeq" id="WP_163737350.1">
    <property type="nucleotide sequence ID" value="NZ_JAAGOA010000007.1"/>
</dbReference>
<dbReference type="AlphaFoldDB" id="A0A6L9S8J8"/>
<organism evidence="2 3">
    <name type="scientific">Phytoactinopolyspora halotolerans</name>
    <dbReference type="NCBI Taxonomy" id="1981512"/>
    <lineage>
        <taxon>Bacteria</taxon>
        <taxon>Bacillati</taxon>
        <taxon>Actinomycetota</taxon>
        <taxon>Actinomycetes</taxon>
        <taxon>Jiangellales</taxon>
        <taxon>Jiangellaceae</taxon>
        <taxon>Phytoactinopolyspora</taxon>
    </lineage>
</organism>
<evidence type="ECO:0000256" key="1">
    <source>
        <dbReference type="SAM" id="Phobius"/>
    </source>
</evidence>
<evidence type="ECO:0000313" key="3">
    <source>
        <dbReference type="Proteomes" id="UP000475214"/>
    </source>
</evidence>